<evidence type="ECO:0000256" key="2">
    <source>
        <dbReference type="SAM" id="SignalP"/>
    </source>
</evidence>
<organism evidence="3 4">
    <name type="scientific">Limimaricola pyoseonensis</name>
    <dbReference type="NCBI Taxonomy" id="521013"/>
    <lineage>
        <taxon>Bacteria</taxon>
        <taxon>Pseudomonadati</taxon>
        <taxon>Pseudomonadota</taxon>
        <taxon>Alphaproteobacteria</taxon>
        <taxon>Rhodobacterales</taxon>
        <taxon>Paracoccaceae</taxon>
        <taxon>Limimaricola</taxon>
    </lineage>
</organism>
<dbReference type="PROSITE" id="PS51257">
    <property type="entry name" value="PROKAR_LIPOPROTEIN"/>
    <property type="match status" value="1"/>
</dbReference>
<gene>
    <name evidence="3" type="ORF">SAMN04488567_2565</name>
</gene>
<dbReference type="RefSeq" id="WP_131802641.1">
    <property type="nucleotide sequence ID" value="NZ_FNAT01000004.1"/>
</dbReference>
<feature type="signal peptide" evidence="2">
    <location>
        <begin position="1"/>
        <end position="25"/>
    </location>
</feature>
<evidence type="ECO:0000256" key="1">
    <source>
        <dbReference type="SAM" id="MobiDB-lite"/>
    </source>
</evidence>
<accession>A0A1G7FTW3</accession>
<protein>
    <submittedName>
        <fullName evidence="3">Uncharacterized protein</fullName>
    </submittedName>
</protein>
<evidence type="ECO:0000313" key="4">
    <source>
        <dbReference type="Proteomes" id="UP000198922"/>
    </source>
</evidence>
<dbReference type="AlphaFoldDB" id="A0A1G7FTW3"/>
<keyword evidence="4" id="KW-1185">Reference proteome</keyword>
<keyword evidence="2" id="KW-0732">Signal</keyword>
<feature type="chain" id="PRO_5011608885" evidence="2">
    <location>
        <begin position="26"/>
        <end position="67"/>
    </location>
</feature>
<sequence length="67" mass="6690">MPRYSLIPAAAAATLLLAACQPQTASVPTLPVADEQSDEADYRPGGDPAIGTGGIDDQGFGDTAGES</sequence>
<reference evidence="4" key="1">
    <citation type="submission" date="2016-10" db="EMBL/GenBank/DDBJ databases">
        <authorList>
            <person name="Varghese N."/>
            <person name="Submissions S."/>
        </authorList>
    </citation>
    <scope>NUCLEOTIDE SEQUENCE [LARGE SCALE GENOMIC DNA]</scope>
    <source>
        <strain evidence="4">DSM 21424</strain>
    </source>
</reference>
<proteinExistence type="predicted"/>
<dbReference type="Proteomes" id="UP000198922">
    <property type="component" value="Unassembled WGS sequence"/>
</dbReference>
<evidence type="ECO:0000313" key="3">
    <source>
        <dbReference type="EMBL" id="SDE79212.1"/>
    </source>
</evidence>
<dbReference type="EMBL" id="FNAT01000004">
    <property type="protein sequence ID" value="SDE79212.1"/>
    <property type="molecule type" value="Genomic_DNA"/>
</dbReference>
<name>A0A1G7FTW3_9RHOB</name>
<feature type="region of interest" description="Disordered" evidence="1">
    <location>
        <begin position="27"/>
        <end position="67"/>
    </location>
</feature>